<dbReference type="InterPro" id="IPR017476">
    <property type="entry name" value="UDP-Glc/GDP-Man"/>
</dbReference>
<dbReference type="EMBL" id="BAAFSV010000006">
    <property type="protein sequence ID" value="GAB1321104.1"/>
    <property type="molecule type" value="Genomic_DNA"/>
</dbReference>
<proteinExistence type="inferred from homology"/>
<dbReference type="RefSeq" id="XP_070922834.1">
    <property type="nucleotide sequence ID" value="XM_071066733.1"/>
</dbReference>
<dbReference type="NCBIfam" id="TIGR03026">
    <property type="entry name" value="NDP-sugDHase"/>
    <property type="match status" value="1"/>
</dbReference>
<dbReference type="GeneID" id="98182056"/>
<feature type="region of interest" description="Disordered" evidence="3">
    <location>
        <begin position="22"/>
        <end position="41"/>
    </location>
</feature>
<dbReference type="SUPFAM" id="SSF48179">
    <property type="entry name" value="6-phosphogluconate dehydrogenase C-terminal domain-like"/>
    <property type="match status" value="1"/>
</dbReference>
<evidence type="ECO:0000259" key="4">
    <source>
        <dbReference type="Pfam" id="PF00984"/>
    </source>
</evidence>
<dbReference type="Gene3D" id="3.40.50.720">
    <property type="entry name" value="NAD(P)-binding Rossmann-like Domain"/>
    <property type="match status" value="2"/>
</dbReference>
<evidence type="ECO:0000256" key="2">
    <source>
        <dbReference type="PIRNR" id="PIRNR000124"/>
    </source>
</evidence>
<comment type="similarity">
    <text evidence="1 2">Belongs to the UDP-glucose/GDP-mannose dehydrogenase family.</text>
</comment>
<dbReference type="Pfam" id="PF00984">
    <property type="entry name" value="UDPG_MGDP_dh"/>
    <property type="match status" value="1"/>
</dbReference>
<organism evidence="6 7">
    <name type="scientific">Madurella fahalii</name>
    <dbReference type="NCBI Taxonomy" id="1157608"/>
    <lineage>
        <taxon>Eukaryota</taxon>
        <taxon>Fungi</taxon>
        <taxon>Dikarya</taxon>
        <taxon>Ascomycota</taxon>
        <taxon>Pezizomycotina</taxon>
        <taxon>Sordariomycetes</taxon>
        <taxon>Sordariomycetidae</taxon>
        <taxon>Sordariales</taxon>
        <taxon>Sordariales incertae sedis</taxon>
        <taxon>Madurella</taxon>
    </lineage>
</organism>
<dbReference type="InterPro" id="IPR028359">
    <property type="entry name" value="UDP_ManNAc/GlcNAc_DH"/>
</dbReference>
<dbReference type="PANTHER" id="PTHR43491">
    <property type="entry name" value="UDP-N-ACETYL-D-MANNOSAMINE DEHYDROGENASE"/>
    <property type="match status" value="1"/>
</dbReference>
<dbReference type="InterPro" id="IPR036291">
    <property type="entry name" value="NAD(P)-bd_dom_sf"/>
</dbReference>
<dbReference type="PIRSF" id="PIRSF500136">
    <property type="entry name" value="UDP_ManNAc_DH"/>
    <property type="match status" value="1"/>
</dbReference>
<keyword evidence="7" id="KW-1185">Reference proteome</keyword>
<comment type="caution">
    <text evidence="6">The sequence shown here is derived from an EMBL/GenBank/DDBJ whole genome shotgun (WGS) entry which is preliminary data.</text>
</comment>
<dbReference type="InterPro" id="IPR001732">
    <property type="entry name" value="UDP-Glc/GDP-Man_DH_N"/>
</dbReference>
<evidence type="ECO:0000256" key="3">
    <source>
        <dbReference type="SAM" id="MobiDB-lite"/>
    </source>
</evidence>
<evidence type="ECO:0000259" key="5">
    <source>
        <dbReference type="Pfam" id="PF03721"/>
    </source>
</evidence>
<dbReference type="PIRSF" id="PIRSF000124">
    <property type="entry name" value="UDPglc_GDPman_dh"/>
    <property type="match status" value="1"/>
</dbReference>
<dbReference type="Pfam" id="PF03721">
    <property type="entry name" value="UDPG_MGDP_dh_N"/>
    <property type="match status" value="1"/>
</dbReference>
<name>A0ABQ0GTP1_9PEZI</name>
<dbReference type="InterPro" id="IPR014026">
    <property type="entry name" value="UDP-Glc/GDP-Man_DH_dimer"/>
</dbReference>
<dbReference type="Proteomes" id="UP001628179">
    <property type="component" value="Unassembled WGS sequence"/>
</dbReference>
<dbReference type="PANTHER" id="PTHR43491:SF2">
    <property type="entry name" value="UDP-N-ACETYL-D-MANNOSAMINE DEHYDROGENASE"/>
    <property type="match status" value="1"/>
</dbReference>
<feature type="domain" description="UDP-glucose/GDP-mannose dehydrogenase N-terminal" evidence="5">
    <location>
        <begin position="59"/>
        <end position="213"/>
    </location>
</feature>
<evidence type="ECO:0000313" key="7">
    <source>
        <dbReference type="Proteomes" id="UP001628179"/>
    </source>
</evidence>
<evidence type="ECO:0000313" key="6">
    <source>
        <dbReference type="EMBL" id="GAB1321104.1"/>
    </source>
</evidence>
<accession>A0ABQ0GTP1</accession>
<feature type="domain" description="UDP-glucose/GDP-mannose dehydrogenase dimerisation" evidence="4">
    <location>
        <begin position="234"/>
        <end position="307"/>
    </location>
</feature>
<gene>
    <name evidence="6" type="ORF">MFIFM68171_11314</name>
</gene>
<dbReference type="InterPro" id="IPR008927">
    <property type="entry name" value="6-PGluconate_DH-like_C_sf"/>
</dbReference>
<sequence>MATPPLSPTFKQEEKYQAKKPVCLPITPPPETNSPSDVLRRSGSLTTCSEITQEEEPFVAVIGIGYVGTHLVESFASQYRVIGFDVSERRIAQLREEFDNENHIEFTTRKEDLMQATHFLISVPTLLREDKTVDTSYLESALETVSSHARPGATVVIESSVAVGMTRSLLGPICLSRRFFGGMSPERVDPGRTDPPMRTIPKVISGLDAASLTAITRLYAPVFDTLVPVSRPEVAEMMKLYENCQRMMNIAFANEMADACIPHGIDPFEVSSAAATKPFGYMPFTPSIGVGGHCIPVNPYYLLSNSEFPLLKAASEKMRARPAEIARRAVDKLKRKDGRKLKILVVGVGFKAGQSVLSNSPGLELVSVLAQYDEVDAVWADPLVSQEAVRNVPRLADEDWNQEVLRKFDLIIVSFKQMGLDFSVLEGLEDVRVEMWCR</sequence>
<dbReference type="SUPFAM" id="SSF51735">
    <property type="entry name" value="NAD(P)-binding Rossmann-fold domains"/>
    <property type="match status" value="1"/>
</dbReference>
<dbReference type="SUPFAM" id="SSF52413">
    <property type="entry name" value="UDP-glucose/GDP-mannose dehydrogenase C-terminal domain"/>
    <property type="match status" value="1"/>
</dbReference>
<evidence type="ECO:0000256" key="1">
    <source>
        <dbReference type="ARBA" id="ARBA00006601"/>
    </source>
</evidence>
<evidence type="ECO:0008006" key="8">
    <source>
        <dbReference type="Google" id="ProtNLM"/>
    </source>
</evidence>
<reference evidence="6 7" key="1">
    <citation type="submission" date="2024-09" db="EMBL/GenBank/DDBJ databases">
        <title>Itraconazole resistance in Madurella fahalii resulting from another homologue of gene encoding cytochrome P450 14-alpha sterol demethylase (CYP51).</title>
        <authorList>
            <person name="Yoshioka I."/>
            <person name="Fahal A.H."/>
            <person name="Kaneko S."/>
            <person name="Yaguchi T."/>
        </authorList>
    </citation>
    <scope>NUCLEOTIDE SEQUENCE [LARGE SCALE GENOMIC DNA]</scope>
    <source>
        <strain evidence="6 7">IFM 68171</strain>
    </source>
</reference>
<protein>
    <recommendedName>
        <fullName evidence="8">Nucleotide sugar dehydrogenase</fullName>
    </recommendedName>
</protein>
<dbReference type="InterPro" id="IPR036220">
    <property type="entry name" value="UDP-Glc/GDP-Man_DH_C_sf"/>
</dbReference>